<accession>A0A510NWH8</accession>
<proteinExistence type="predicted"/>
<dbReference type="AlphaFoldDB" id="A0A510NWH8"/>
<name>A0A510NWH8_TALPI</name>
<dbReference type="PANTHER" id="PTHR38119">
    <property type="entry name" value="BTB DOMAIN-CONTAINING PROTEIN-RELATED"/>
    <property type="match status" value="1"/>
</dbReference>
<gene>
    <name evidence="1" type="ORF">TCE0_018r05765</name>
</gene>
<keyword evidence="2" id="KW-1185">Reference proteome</keyword>
<evidence type="ECO:0000313" key="1">
    <source>
        <dbReference type="EMBL" id="GAM36575.1"/>
    </source>
</evidence>
<dbReference type="Proteomes" id="UP000053095">
    <property type="component" value="Unassembled WGS sequence"/>
</dbReference>
<evidence type="ECO:0000313" key="2">
    <source>
        <dbReference type="Proteomes" id="UP000053095"/>
    </source>
</evidence>
<dbReference type="EMBL" id="DF933814">
    <property type="protein sequence ID" value="GAM36575.1"/>
    <property type="molecule type" value="Genomic_DNA"/>
</dbReference>
<sequence>MANSSPQGNAHAPSEFPNFHNGDVMVVINATEIYQLHSDVLRRCSPHHLGLLVAPANAANLIKAAVNSGRFTRYKLVLRASEGYQNGVFRREEVDRYGRTTGDTNCHSILANVYSAELPAYASESWKNLFRAFYNLEPDISGSSLQSVLEKAMHLMDAADSVGAAAAVRAHIDNSLMRHGQLLYRAILALPILWGNLAIRVESPSIFKDAVIHVVGKWNSLSNAEKRNMHPHFRAICEQKVAELHKIKGAVEMRIAGHFPKVIWRKAGSTTTTRANYANDIYMWMAVNIHRHWFLQVTGIERRGRDGLDGGAELYHAIQEGGATYLVAQDYVNFHNICPMSKKARTIVYDKVRQMKFEVRKFVKCLTVNRSQLDLKDDLKVDHLLCTEVMDHDLPWNITNVARLEPSVLEDGPDGMEVVEGGLLPDSPDIQVFESEIHRPNGQANVFAGAHTVEG</sequence>
<protein>
    <submittedName>
        <fullName evidence="1">Uncharacterized protein</fullName>
    </submittedName>
</protein>
<organism evidence="1 2">
    <name type="scientific">Talaromyces pinophilus</name>
    <name type="common">Penicillium pinophilum</name>
    <dbReference type="NCBI Taxonomy" id="128442"/>
    <lineage>
        <taxon>Eukaryota</taxon>
        <taxon>Fungi</taxon>
        <taxon>Dikarya</taxon>
        <taxon>Ascomycota</taxon>
        <taxon>Pezizomycotina</taxon>
        <taxon>Eurotiomycetes</taxon>
        <taxon>Eurotiomycetidae</taxon>
        <taxon>Eurotiales</taxon>
        <taxon>Trichocomaceae</taxon>
        <taxon>Talaromyces</taxon>
        <taxon>Talaromyces sect. Talaromyces</taxon>
    </lineage>
</organism>
<dbReference type="PANTHER" id="PTHR38119:SF2">
    <property type="entry name" value="TRANSCRIPTION FACTOR DOMAIN-CONTAINING PROTEIN"/>
    <property type="match status" value="1"/>
</dbReference>
<reference evidence="2" key="1">
    <citation type="journal article" date="2015" name="Genome Announc.">
        <title>Draft genome sequence of Talaromyces cellulolyticus strain Y-94, a source of lignocellulosic biomass-degrading enzymes.</title>
        <authorList>
            <person name="Fujii T."/>
            <person name="Koike H."/>
            <person name="Sawayama S."/>
            <person name="Yano S."/>
            <person name="Inoue H."/>
        </authorList>
    </citation>
    <scope>NUCLEOTIDE SEQUENCE [LARGE SCALE GENOMIC DNA]</scope>
    <source>
        <strain evidence="2">Y-94</strain>
    </source>
</reference>